<keyword evidence="5 11" id="KW-1133">Transmembrane helix</keyword>
<dbReference type="PANTHER" id="PTHR37461:SF1">
    <property type="entry name" value="ANTI-SIGMA-K FACTOR RSKA"/>
    <property type="match status" value="1"/>
</dbReference>
<evidence type="ECO:0000256" key="8">
    <source>
        <dbReference type="ARBA" id="ARBA00023163"/>
    </source>
</evidence>
<evidence type="ECO:0000256" key="10">
    <source>
        <dbReference type="ARBA" id="ARBA00030803"/>
    </source>
</evidence>
<evidence type="ECO:0000256" key="1">
    <source>
        <dbReference type="ARBA" id="ARBA00004167"/>
    </source>
</evidence>
<dbReference type="InterPro" id="IPR018764">
    <property type="entry name" value="RskA_C"/>
</dbReference>
<dbReference type="InterPro" id="IPR041916">
    <property type="entry name" value="Anti_sigma_zinc_sf"/>
</dbReference>
<evidence type="ECO:0000256" key="7">
    <source>
        <dbReference type="ARBA" id="ARBA00023136"/>
    </source>
</evidence>
<evidence type="ECO:0000256" key="9">
    <source>
        <dbReference type="ARBA" id="ARBA00029829"/>
    </source>
</evidence>
<dbReference type="InterPro" id="IPR051474">
    <property type="entry name" value="Anti-sigma-K/W_factor"/>
</dbReference>
<dbReference type="PANTHER" id="PTHR37461">
    <property type="entry name" value="ANTI-SIGMA-K FACTOR RSKA"/>
    <property type="match status" value="1"/>
</dbReference>
<evidence type="ECO:0000313" key="14">
    <source>
        <dbReference type="EMBL" id="MVA74971.1"/>
    </source>
</evidence>
<comment type="subcellular location">
    <subcellularLocation>
        <location evidence="2">Cell membrane</location>
    </subcellularLocation>
    <subcellularLocation>
        <location evidence="1">Membrane</location>
        <topology evidence="1">Single-pass membrane protein</topology>
    </subcellularLocation>
</comment>
<keyword evidence="3" id="KW-1003">Cell membrane</keyword>
<keyword evidence="8" id="KW-0804">Transcription</keyword>
<name>A0A6A9UQM3_9ACTN</name>
<accession>A0A6A9UQM3</accession>
<evidence type="ECO:0000259" key="13">
    <source>
        <dbReference type="Pfam" id="PF13490"/>
    </source>
</evidence>
<keyword evidence="7 11" id="KW-0472">Membrane</keyword>
<feature type="domain" description="Anti-sigma K factor RskA C-terminal" evidence="12">
    <location>
        <begin position="118"/>
        <end position="259"/>
    </location>
</feature>
<dbReference type="GO" id="GO:0006417">
    <property type="term" value="P:regulation of translation"/>
    <property type="evidence" value="ECO:0007669"/>
    <property type="project" value="TreeGrafter"/>
</dbReference>
<dbReference type="EMBL" id="WPCU01000004">
    <property type="protein sequence ID" value="MVA74971.1"/>
    <property type="molecule type" value="Genomic_DNA"/>
</dbReference>
<proteinExistence type="predicted"/>
<gene>
    <name evidence="14" type="ORF">GC722_02845</name>
</gene>
<dbReference type="Proteomes" id="UP000435304">
    <property type="component" value="Unassembled WGS sequence"/>
</dbReference>
<evidence type="ECO:0000256" key="4">
    <source>
        <dbReference type="ARBA" id="ARBA00022692"/>
    </source>
</evidence>
<reference evidence="14 15" key="1">
    <citation type="submission" date="2019-12" db="EMBL/GenBank/DDBJ databases">
        <title>Auraticoccus cholistani sp. nov., an actinomycete isolated from soil of Cholistan desert.</title>
        <authorList>
            <person name="Cheema M.T."/>
        </authorList>
    </citation>
    <scope>NUCLEOTIDE SEQUENCE [LARGE SCALE GENOMIC DNA]</scope>
    <source>
        <strain evidence="14 15">F435</strain>
    </source>
</reference>
<feature type="transmembrane region" description="Helical" evidence="11">
    <location>
        <begin position="114"/>
        <end position="134"/>
    </location>
</feature>
<evidence type="ECO:0000256" key="11">
    <source>
        <dbReference type="SAM" id="Phobius"/>
    </source>
</evidence>
<dbReference type="Pfam" id="PF10099">
    <property type="entry name" value="RskA_C"/>
    <property type="match status" value="1"/>
</dbReference>
<organism evidence="14 15">
    <name type="scientific">Auraticoccus cholistanensis</name>
    <dbReference type="NCBI Taxonomy" id="2656650"/>
    <lineage>
        <taxon>Bacteria</taxon>
        <taxon>Bacillati</taxon>
        <taxon>Actinomycetota</taxon>
        <taxon>Actinomycetes</taxon>
        <taxon>Propionibacteriales</taxon>
        <taxon>Propionibacteriaceae</taxon>
        <taxon>Auraticoccus</taxon>
    </lineage>
</organism>
<feature type="domain" description="Putative zinc-finger" evidence="13">
    <location>
        <begin position="4"/>
        <end position="36"/>
    </location>
</feature>
<evidence type="ECO:0000313" key="15">
    <source>
        <dbReference type="Proteomes" id="UP000435304"/>
    </source>
</evidence>
<keyword evidence="15" id="KW-1185">Reference proteome</keyword>
<dbReference type="InterPro" id="IPR027383">
    <property type="entry name" value="Znf_put"/>
</dbReference>
<comment type="caution">
    <text evidence="14">The sequence shown here is derived from an EMBL/GenBank/DDBJ whole genome shotgun (WGS) entry which is preliminary data.</text>
</comment>
<dbReference type="GO" id="GO:0016989">
    <property type="term" value="F:sigma factor antagonist activity"/>
    <property type="evidence" value="ECO:0007669"/>
    <property type="project" value="TreeGrafter"/>
</dbReference>
<evidence type="ECO:0000259" key="12">
    <source>
        <dbReference type="Pfam" id="PF10099"/>
    </source>
</evidence>
<sequence length="265" mass="27961">MSEDVHVDVGAYVADALEPAERDAFEAHLAGCARCRREVAEFAETTARLSVLTETAPPPELRASVLAAIGQVRPLPPLPEQGRGGDVVEAAPDAAAAVPDDELARRRQARLTRLLTGLAAAAVVVALALGGWAVSLQQRVAEVTAQEQLVTEVLTAPDATVVPVQLPDGSRAAYTVSREQDRAVFAAERLPETEPGKVYQLWTMHVDETGAPEPGTVRPGDTFTGGEQVRVVFGAVRDTEALAITVEDAPGSQTPTTEPFGFAQV</sequence>
<dbReference type="GO" id="GO:0005886">
    <property type="term" value="C:plasma membrane"/>
    <property type="evidence" value="ECO:0007669"/>
    <property type="project" value="UniProtKB-SubCell"/>
</dbReference>
<evidence type="ECO:0000256" key="6">
    <source>
        <dbReference type="ARBA" id="ARBA00023015"/>
    </source>
</evidence>
<dbReference type="Gene3D" id="1.10.10.1320">
    <property type="entry name" value="Anti-sigma factor, zinc-finger domain"/>
    <property type="match status" value="1"/>
</dbReference>
<dbReference type="AlphaFoldDB" id="A0A6A9UQM3"/>
<evidence type="ECO:0000256" key="3">
    <source>
        <dbReference type="ARBA" id="ARBA00022475"/>
    </source>
</evidence>
<keyword evidence="6" id="KW-0805">Transcription regulation</keyword>
<evidence type="ECO:0000256" key="2">
    <source>
        <dbReference type="ARBA" id="ARBA00004236"/>
    </source>
</evidence>
<protein>
    <recommendedName>
        <fullName evidence="10">Regulator of SigK</fullName>
    </recommendedName>
    <alternativeName>
        <fullName evidence="9">Sigma-K anti-sigma factor RskA</fullName>
    </alternativeName>
</protein>
<dbReference type="RefSeq" id="WP_156607830.1">
    <property type="nucleotide sequence ID" value="NZ_WPCU01000004.1"/>
</dbReference>
<dbReference type="Pfam" id="PF13490">
    <property type="entry name" value="zf-HC2"/>
    <property type="match status" value="1"/>
</dbReference>
<evidence type="ECO:0000256" key="5">
    <source>
        <dbReference type="ARBA" id="ARBA00022989"/>
    </source>
</evidence>
<keyword evidence="4 11" id="KW-0812">Transmembrane</keyword>